<comment type="caution">
    <text evidence="12">The sequence shown here is derived from an EMBL/GenBank/DDBJ whole genome shotgun (WGS) entry which is preliminary data.</text>
</comment>
<dbReference type="PIRSF" id="PIRSF000239">
    <property type="entry name" value="AHPC"/>
    <property type="match status" value="1"/>
</dbReference>
<dbReference type="Proteomes" id="UP000886865">
    <property type="component" value="Unassembled WGS sequence"/>
</dbReference>
<dbReference type="Gene3D" id="3.40.30.10">
    <property type="entry name" value="Glutaredoxin"/>
    <property type="match status" value="1"/>
</dbReference>
<dbReference type="HAMAP" id="MF_00401">
    <property type="entry name" value="Peroxiredoxin"/>
    <property type="match status" value="1"/>
</dbReference>
<evidence type="ECO:0000259" key="11">
    <source>
        <dbReference type="PROSITE" id="PS51352"/>
    </source>
</evidence>
<organism evidence="12 13">
    <name type="scientific">Candidatus Galligastranaerophilus intestinavium</name>
    <dbReference type="NCBI Taxonomy" id="2840836"/>
    <lineage>
        <taxon>Bacteria</taxon>
        <taxon>Candidatus Galligastranaerophilus</taxon>
    </lineage>
</organism>
<dbReference type="GO" id="GO:0005829">
    <property type="term" value="C:cytosol"/>
    <property type="evidence" value="ECO:0007669"/>
    <property type="project" value="TreeGrafter"/>
</dbReference>
<proteinExistence type="inferred from homology"/>
<name>A0A9D1JY72_9BACT</name>
<dbReference type="AlphaFoldDB" id="A0A9D1JY72"/>
<reference evidence="12" key="2">
    <citation type="journal article" date="2021" name="PeerJ">
        <title>Extensive microbial diversity within the chicken gut microbiome revealed by metagenomics and culture.</title>
        <authorList>
            <person name="Gilroy R."/>
            <person name="Ravi A."/>
            <person name="Getino M."/>
            <person name="Pursley I."/>
            <person name="Horton D.L."/>
            <person name="Alikhan N.F."/>
            <person name="Baker D."/>
            <person name="Gharbi K."/>
            <person name="Hall N."/>
            <person name="Watson M."/>
            <person name="Adriaenssens E.M."/>
            <person name="Foster-Nyarko E."/>
            <person name="Jarju S."/>
            <person name="Secka A."/>
            <person name="Antonio M."/>
            <person name="Oren A."/>
            <person name="Chaudhuri R.R."/>
            <person name="La Ragione R."/>
            <person name="Hildebrand F."/>
            <person name="Pallen M.J."/>
        </authorList>
    </citation>
    <scope>NUCLEOTIDE SEQUENCE</scope>
    <source>
        <strain evidence="12">CHK152-2871</strain>
    </source>
</reference>
<comment type="similarity">
    <text evidence="7 9">Belongs to the peroxiredoxin family. Prx6 subfamily.</text>
</comment>
<keyword evidence="6 9" id="KW-0676">Redox-active center</keyword>
<feature type="active site" description="Cysteine sulfenic acid (-SOH) intermediate; for peroxidase activity" evidence="10">
    <location>
        <position position="44"/>
    </location>
</feature>
<evidence type="ECO:0000256" key="3">
    <source>
        <dbReference type="ARBA" id="ARBA00022559"/>
    </source>
</evidence>
<dbReference type="InterPro" id="IPR045020">
    <property type="entry name" value="PRX_1cys"/>
</dbReference>
<dbReference type="InterPro" id="IPR019479">
    <property type="entry name" value="Peroxiredoxin_C"/>
</dbReference>
<feature type="disulfide bond" description="Interchain (with Cys-44); in linked form" evidence="9">
    <location>
        <position position="202"/>
    </location>
</feature>
<dbReference type="PANTHER" id="PTHR10681">
    <property type="entry name" value="THIOREDOXIN PEROXIDASE"/>
    <property type="match status" value="1"/>
</dbReference>
<evidence type="ECO:0000256" key="2">
    <source>
        <dbReference type="ARBA" id="ARBA00022490"/>
    </source>
</evidence>
<keyword evidence="2 9" id="KW-0963">Cytoplasm</keyword>
<comment type="subunit">
    <text evidence="9">Homodecamer. Pentamer of dimers that assemble into a ring structure.</text>
</comment>
<dbReference type="InterPro" id="IPR050217">
    <property type="entry name" value="Peroxiredoxin"/>
</dbReference>
<dbReference type="Gene3D" id="3.30.1020.10">
    <property type="entry name" value="Antioxidant, Horf6, Chain A, domain2"/>
    <property type="match status" value="1"/>
</dbReference>
<reference evidence="12" key="1">
    <citation type="submission" date="2020-10" db="EMBL/GenBank/DDBJ databases">
        <authorList>
            <person name="Gilroy R."/>
        </authorList>
    </citation>
    <scope>NUCLEOTIDE SEQUENCE</scope>
    <source>
        <strain evidence="12">CHK152-2871</strain>
    </source>
</reference>
<dbReference type="GO" id="GO:0045454">
    <property type="term" value="P:cell redox homeostasis"/>
    <property type="evidence" value="ECO:0007669"/>
    <property type="project" value="TreeGrafter"/>
</dbReference>
<evidence type="ECO:0000256" key="1">
    <source>
        <dbReference type="ARBA" id="ARBA00009796"/>
    </source>
</evidence>
<comment type="catalytic activity">
    <reaction evidence="9">
        <text>a hydroperoxide + [thioredoxin]-dithiol = an alcohol + [thioredoxin]-disulfide + H2O</text>
        <dbReference type="Rhea" id="RHEA:62620"/>
        <dbReference type="Rhea" id="RHEA-COMP:10698"/>
        <dbReference type="Rhea" id="RHEA-COMP:10700"/>
        <dbReference type="ChEBI" id="CHEBI:15377"/>
        <dbReference type="ChEBI" id="CHEBI:29950"/>
        <dbReference type="ChEBI" id="CHEBI:30879"/>
        <dbReference type="ChEBI" id="CHEBI:35924"/>
        <dbReference type="ChEBI" id="CHEBI:50058"/>
        <dbReference type="EC" id="1.11.1.24"/>
    </reaction>
</comment>
<dbReference type="InterPro" id="IPR022915">
    <property type="entry name" value="Peroxiredoxin_TDXH"/>
</dbReference>
<feature type="disulfide bond" description="Alternate" evidence="9">
    <location>
        <begin position="196"/>
        <end position="202"/>
    </location>
</feature>
<dbReference type="PROSITE" id="PS51352">
    <property type="entry name" value="THIOREDOXIN_2"/>
    <property type="match status" value="1"/>
</dbReference>
<dbReference type="GO" id="GO:0006979">
    <property type="term" value="P:response to oxidative stress"/>
    <property type="evidence" value="ECO:0007669"/>
    <property type="project" value="TreeGrafter"/>
</dbReference>
<dbReference type="SUPFAM" id="SSF52833">
    <property type="entry name" value="Thioredoxin-like"/>
    <property type="match status" value="1"/>
</dbReference>
<evidence type="ECO:0000256" key="10">
    <source>
        <dbReference type="PIRSR" id="PIRSR000239-1"/>
    </source>
</evidence>
<dbReference type="GO" id="GO:0042744">
    <property type="term" value="P:hydrogen peroxide catabolic process"/>
    <property type="evidence" value="ECO:0007669"/>
    <property type="project" value="TreeGrafter"/>
</dbReference>
<gene>
    <name evidence="12" type="ORF">IAA86_07835</name>
</gene>
<feature type="disulfide bond" description="Interchain (with Cys-202); in linked form" evidence="9">
    <location>
        <position position="44"/>
    </location>
</feature>
<comment type="miscellaneous">
    <text evidence="9">The active site is a conserved redox-active cysteine residue, the peroxidatic cysteine (C(P)), which makes the nucleophilic attack on the peroxide substrate. The peroxide oxidizes the C(P)-SH to cysteine sulfenic acid (C(P)-SOH), which then reacts with another cysteine residue, the resolving cysteine (C(R)), to form a disulfide bridge. The disulfide is subsequently reduced by an appropriate electron donor to complete the catalytic cycle. Although the primary sequence of this enzyme is similar to those of the 1-Cys Prx6 enzymes, its catalytic properties resemble those of the typical 2-Cys Prxs and C(R) is provided by the other dimeric subunit to form an intersubunit disulfide. The disulfide is subsequently reduced by thioredoxin.</text>
</comment>
<dbReference type="Pfam" id="PF00578">
    <property type="entry name" value="AhpC-TSA"/>
    <property type="match status" value="1"/>
</dbReference>
<keyword evidence="5 9" id="KW-0560">Oxidoreductase</keyword>
<comment type="subcellular location">
    <subcellularLocation>
        <location evidence="9">Cytoplasm</location>
    </subcellularLocation>
</comment>
<evidence type="ECO:0000313" key="13">
    <source>
        <dbReference type="Proteomes" id="UP000886865"/>
    </source>
</evidence>
<evidence type="ECO:0000256" key="9">
    <source>
        <dbReference type="HAMAP-Rule" id="MF_00401"/>
    </source>
</evidence>
<evidence type="ECO:0000256" key="7">
    <source>
        <dbReference type="ARBA" id="ARBA00025719"/>
    </source>
</evidence>
<evidence type="ECO:0000256" key="8">
    <source>
        <dbReference type="ARBA" id="ARBA00037420"/>
    </source>
</evidence>
<feature type="domain" description="Thioredoxin" evidence="11">
    <location>
        <begin position="2"/>
        <end position="155"/>
    </location>
</feature>
<accession>A0A9D1JY72</accession>
<evidence type="ECO:0000256" key="6">
    <source>
        <dbReference type="ARBA" id="ARBA00023284"/>
    </source>
</evidence>
<evidence type="ECO:0000256" key="4">
    <source>
        <dbReference type="ARBA" id="ARBA00022862"/>
    </source>
</evidence>
<protein>
    <recommendedName>
        <fullName evidence="9">Peroxiredoxin</fullName>
        <ecNumber evidence="9">1.11.1.24</ecNumber>
    </recommendedName>
    <alternativeName>
        <fullName evidence="9">Thioredoxin peroxidase</fullName>
    </alternativeName>
    <alternativeName>
        <fullName evidence="9">Thioredoxin-dependent peroxiredoxin</fullName>
    </alternativeName>
</protein>
<evidence type="ECO:0000256" key="5">
    <source>
        <dbReference type="ARBA" id="ARBA00023002"/>
    </source>
</evidence>
<dbReference type="InterPro" id="IPR013766">
    <property type="entry name" value="Thioredoxin_domain"/>
</dbReference>
<dbReference type="GO" id="GO:0033554">
    <property type="term" value="P:cellular response to stress"/>
    <property type="evidence" value="ECO:0007669"/>
    <property type="project" value="TreeGrafter"/>
</dbReference>
<dbReference type="InterPro" id="IPR024706">
    <property type="entry name" value="Peroxiredoxin_AhpC-typ"/>
</dbReference>
<dbReference type="Pfam" id="PF10417">
    <property type="entry name" value="1-cysPrx_C"/>
    <property type="match status" value="1"/>
</dbReference>
<keyword evidence="9" id="KW-1015">Disulfide bond</keyword>
<keyword evidence="3 9" id="KW-0575">Peroxidase</keyword>
<evidence type="ECO:0000313" key="12">
    <source>
        <dbReference type="EMBL" id="HIS74915.1"/>
    </source>
</evidence>
<dbReference type="PANTHER" id="PTHR10681:SF128">
    <property type="entry name" value="THIOREDOXIN-DEPENDENT PEROXIDE REDUCTASE, MITOCHONDRIAL"/>
    <property type="match status" value="1"/>
</dbReference>
<comment type="function">
    <text evidence="8 9">Thiol-specific peroxidase that catalyzes the reduction of hydrogen peroxide and organic hydroperoxides to water and alcohols, respectively. Plays a role in cell protection against oxidative stress by detoxifying peroxides.</text>
</comment>
<sequence>MPLIGDRAPFFSAQTTNGTVNFPCDYSGKWVILFSHPADFTPVCTTEFMAFARYCEKFKEINTELIGLSVDNIESHKSWILSISDKMGTDVRFPIIDDKNGEIARKYGMLQNDTKTVRAVFVICPKGNIHAIIYYPQTIGRNLDEILRLTTALQVSKAFEVATPANWQEGDDVIVPPDKRAYQMSDEEKREQNITCYDWYLCTKKLSKQEIDEKIKNK</sequence>
<comment type="similarity">
    <text evidence="1">Belongs to the peroxiredoxin family. AhpC/Prx1 subfamily.</text>
</comment>
<feature type="binding site" evidence="9">
    <location>
        <position position="118"/>
    </location>
    <ligand>
        <name>substrate</name>
    </ligand>
</feature>
<dbReference type="GO" id="GO:0008379">
    <property type="term" value="F:thioredoxin peroxidase activity"/>
    <property type="evidence" value="ECO:0007669"/>
    <property type="project" value="TreeGrafter"/>
</dbReference>
<feature type="active site" description="Cysteine sulfenic acid (-SOH) intermediate" evidence="9">
    <location>
        <position position="44"/>
    </location>
</feature>
<dbReference type="EC" id="1.11.1.24" evidence="9"/>
<dbReference type="CDD" id="cd03016">
    <property type="entry name" value="PRX_1cys"/>
    <property type="match status" value="1"/>
</dbReference>
<dbReference type="InterPro" id="IPR000866">
    <property type="entry name" value="AhpC/TSA"/>
</dbReference>
<keyword evidence="4 9" id="KW-0049">Antioxidant</keyword>
<dbReference type="InterPro" id="IPR036249">
    <property type="entry name" value="Thioredoxin-like_sf"/>
</dbReference>
<dbReference type="NCBIfam" id="NF009668">
    <property type="entry name" value="PRK13189.1"/>
    <property type="match status" value="1"/>
</dbReference>
<dbReference type="EMBL" id="DVJQ01000067">
    <property type="protein sequence ID" value="HIS74915.1"/>
    <property type="molecule type" value="Genomic_DNA"/>
</dbReference>